<reference evidence="2" key="1">
    <citation type="journal article" date="2021" name="Proc. Natl. Acad. Sci. U.S.A.">
        <title>A Catalog of Tens of Thousands of Viruses from Human Metagenomes Reveals Hidden Associations with Chronic Diseases.</title>
        <authorList>
            <person name="Tisza M.J."/>
            <person name="Buck C.B."/>
        </authorList>
    </citation>
    <scope>NUCLEOTIDE SEQUENCE</scope>
    <source>
        <strain evidence="2">CtZi05</strain>
    </source>
</reference>
<organism evidence="2">
    <name type="scientific">Siphoviridae sp. ctZi05</name>
    <dbReference type="NCBI Taxonomy" id="2826385"/>
    <lineage>
        <taxon>Viruses</taxon>
        <taxon>Duplodnaviria</taxon>
        <taxon>Heunggongvirae</taxon>
        <taxon>Uroviricota</taxon>
        <taxon>Caudoviricetes</taxon>
    </lineage>
</organism>
<feature type="region of interest" description="Disordered" evidence="1">
    <location>
        <begin position="1"/>
        <end position="30"/>
    </location>
</feature>
<protein>
    <submittedName>
        <fullName evidence="2">Uncharacterized protein</fullName>
    </submittedName>
</protein>
<feature type="compositionally biased region" description="Basic and acidic residues" evidence="1">
    <location>
        <begin position="1"/>
        <end position="28"/>
    </location>
</feature>
<evidence type="ECO:0000256" key="1">
    <source>
        <dbReference type="SAM" id="MobiDB-lite"/>
    </source>
</evidence>
<accession>A0A8S5N0S2</accession>
<dbReference type="EMBL" id="BK015032">
    <property type="protein sequence ID" value="DAD87959.1"/>
    <property type="molecule type" value="Genomic_DNA"/>
</dbReference>
<sequence length="118" mass="13111">MKEANECRFTRSQQEREEGRSMENEKTGEILSGCGSLAPEQWETELCEELEQLVRDGVSEVFLRGVSAGLGFVAIGVGAEMHGKTFREFVLNGYRSAVNDVIEQDIKRTLGKVLDVLA</sequence>
<name>A0A8S5N0S2_9CAUD</name>
<evidence type="ECO:0000313" key="2">
    <source>
        <dbReference type="EMBL" id="DAD87959.1"/>
    </source>
</evidence>
<proteinExistence type="predicted"/>